<dbReference type="PROSITE" id="PS50151">
    <property type="entry name" value="UVR"/>
    <property type="match status" value="1"/>
</dbReference>
<proteinExistence type="predicted"/>
<feature type="domain" description="UVR" evidence="2">
    <location>
        <begin position="125"/>
        <end position="160"/>
    </location>
</feature>
<dbReference type="InterPro" id="IPR036876">
    <property type="entry name" value="UVR_dom_sf"/>
</dbReference>
<dbReference type="Pfam" id="PF14520">
    <property type="entry name" value="HHH_5"/>
    <property type="match status" value="1"/>
</dbReference>
<evidence type="ECO:0000259" key="2">
    <source>
        <dbReference type="PROSITE" id="PS50151"/>
    </source>
</evidence>
<dbReference type="InterPro" id="IPR050066">
    <property type="entry name" value="UvrABC_protein_C"/>
</dbReference>
<dbReference type="Gene3D" id="3.30.420.340">
    <property type="entry name" value="UvrC, RNAse H endonuclease domain"/>
    <property type="match status" value="1"/>
</dbReference>
<dbReference type="GO" id="GO:0006289">
    <property type="term" value="P:nucleotide-excision repair"/>
    <property type="evidence" value="ECO:0007669"/>
    <property type="project" value="InterPro"/>
</dbReference>
<name>A0A1W1DH77_9ZZZZ</name>
<dbReference type="PROSITE" id="PS50165">
    <property type="entry name" value="UVRC"/>
    <property type="match status" value="1"/>
</dbReference>
<dbReference type="InterPro" id="IPR001162">
    <property type="entry name" value="UvrC_RNase_H_dom"/>
</dbReference>
<dbReference type="GO" id="GO:0009432">
    <property type="term" value="P:SOS response"/>
    <property type="evidence" value="ECO:0007669"/>
    <property type="project" value="UniProtKB-KW"/>
</dbReference>
<dbReference type="AlphaFoldDB" id="A0A1W1DH77"/>
<organism evidence="4">
    <name type="scientific">hydrothermal vent metagenome</name>
    <dbReference type="NCBI Taxonomy" id="652676"/>
    <lineage>
        <taxon>unclassified sequences</taxon>
        <taxon>metagenomes</taxon>
        <taxon>ecological metagenomes</taxon>
    </lineage>
</organism>
<protein>
    <submittedName>
        <fullName evidence="4">Excinuclease ABC subunit C</fullName>
    </submittedName>
</protein>
<gene>
    <name evidence="4" type="ORF">MNB_SUP05-12-131</name>
</gene>
<feature type="domain" description="UvrC family homology region profile" evidence="3">
    <location>
        <begin position="174"/>
        <end position="391"/>
    </location>
</feature>
<dbReference type="InterPro" id="IPR038476">
    <property type="entry name" value="UvrC_RNase_H_dom_sf"/>
</dbReference>
<dbReference type="InterPro" id="IPR001943">
    <property type="entry name" value="UVR_dom"/>
</dbReference>
<evidence type="ECO:0000259" key="3">
    <source>
        <dbReference type="PROSITE" id="PS50165"/>
    </source>
</evidence>
<reference evidence="4" key="1">
    <citation type="submission" date="2016-10" db="EMBL/GenBank/DDBJ databases">
        <authorList>
            <person name="de Groot N.N."/>
        </authorList>
    </citation>
    <scope>NUCLEOTIDE SEQUENCE</scope>
</reference>
<sequence>MLENELIKQYKPRYNILLKDAKSYPYIYITNDKHPRVSFYRGHKNDNYRFFGPYPSAHVVRDSLALLKKIFKVRQCTNSVYRSRSRPCLEYQIGLCSAPCVGKIGDENYAQDVKMMSLFLSGKGKETLDEVSDKMQQASNDLDFELAVHYRDQLIGLRTIQEQHVSQSMNDMDVVSIAEQDGIHAIEVLFIRSGKQIGQECIFPKHAKGKPSKLVLSAFLPLYYLGKDTPKQLLVSEKLEDKSLIASALLTQIIDTPQKDKRHFLKIATLTAKENLKQHLISKFTKLSQLSQLQKTLNLKTLPNYMECFDISHTMGEATTASCVVFEKGLPKVSKYRQFNIKNITPGDDYAAMNQAVYRRYSRLLKDNKTLPDVVFIDGGLGQLNQAIMVMDSIGIDSIQLVGVAKGEGRKVGLETLIMIENGKTKKINLSPFDQALMLVNHIRDESHRFAIKHHRKRRAKKRQTSPLESIKGVGKLRRTALLNYFGGLQEIQKASSDELQKVSGINLALATKIVESFRK</sequence>
<dbReference type="PANTHER" id="PTHR30562:SF1">
    <property type="entry name" value="UVRABC SYSTEM PROTEIN C"/>
    <property type="match status" value="1"/>
</dbReference>
<dbReference type="Gene3D" id="4.10.860.10">
    <property type="entry name" value="UVR domain"/>
    <property type="match status" value="1"/>
</dbReference>
<evidence type="ECO:0000313" key="4">
    <source>
        <dbReference type="EMBL" id="SFV80522.1"/>
    </source>
</evidence>
<dbReference type="GO" id="GO:0009380">
    <property type="term" value="C:excinuclease repair complex"/>
    <property type="evidence" value="ECO:0007669"/>
    <property type="project" value="InterPro"/>
</dbReference>
<dbReference type="Pfam" id="PF08459">
    <property type="entry name" value="UvrC_RNaseH_dom"/>
    <property type="match status" value="1"/>
</dbReference>
<dbReference type="NCBIfam" id="TIGR00194">
    <property type="entry name" value="uvrC"/>
    <property type="match status" value="1"/>
</dbReference>
<dbReference type="PANTHER" id="PTHR30562">
    <property type="entry name" value="UVRC/OXIDOREDUCTASE"/>
    <property type="match status" value="1"/>
</dbReference>
<dbReference type="EMBL" id="FPHT01000104">
    <property type="protein sequence ID" value="SFV80522.1"/>
    <property type="molecule type" value="Genomic_DNA"/>
</dbReference>
<dbReference type="InterPro" id="IPR004791">
    <property type="entry name" value="UvrC"/>
</dbReference>
<keyword evidence="1" id="KW-0742">SOS response</keyword>
<dbReference type="SUPFAM" id="SSF47781">
    <property type="entry name" value="RuvA domain 2-like"/>
    <property type="match status" value="1"/>
</dbReference>
<dbReference type="GO" id="GO:0009381">
    <property type="term" value="F:excinuclease ABC activity"/>
    <property type="evidence" value="ECO:0007669"/>
    <property type="project" value="InterPro"/>
</dbReference>
<evidence type="ECO:0000256" key="1">
    <source>
        <dbReference type="ARBA" id="ARBA00023236"/>
    </source>
</evidence>
<keyword evidence="1" id="KW-0227">DNA damage</keyword>
<dbReference type="Gene3D" id="1.10.150.20">
    <property type="entry name" value="5' to 3' exonuclease, C-terminal subdomain"/>
    <property type="match status" value="1"/>
</dbReference>
<dbReference type="Pfam" id="PF22920">
    <property type="entry name" value="UvrC_RNaseH"/>
    <property type="match status" value="1"/>
</dbReference>
<dbReference type="InterPro" id="IPR010994">
    <property type="entry name" value="RuvA_2-like"/>
</dbReference>
<dbReference type="FunFam" id="3.30.420.340:FF:000001">
    <property type="entry name" value="UvrABC system protein C"/>
    <property type="match status" value="1"/>
</dbReference>
<dbReference type="Pfam" id="PF02151">
    <property type="entry name" value="UVR"/>
    <property type="match status" value="1"/>
</dbReference>
<accession>A0A1W1DH77</accession>
<dbReference type="SUPFAM" id="SSF46600">
    <property type="entry name" value="C-terminal UvrC-binding domain of UvrB"/>
    <property type="match status" value="1"/>
</dbReference>